<name>A0ACC4CZY0_POPAL</name>
<evidence type="ECO:0000313" key="2">
    <source>
        <dbReference type="Proteomes" id="UP000309997"/>
    </source>
</evidence>
<organism evidence="1 2">
    <name type="scientific">Populus alba</name>
    <name type="common">White poplar</name>
    <dbReference type="NCBI Taxonomy" id="43335"/>
    <lineage>
        <taxon>Eukaryota</taxon>
        <taxon>Viridiplantae</taxon>
        <taxon>Streptophyta</taxon>
        <taxon>Embryophyta</taxon>
        <taxon>Tracheophyta</taxon>
        <taxon>Spermatophyta</taxon>
        <taxon>Magnoliopsida</taxon>
        <taxon>eudicotyledons</taxon>
        <taxon>Gunneridae</taxon>
        <taxon>Pentapetalae</taxon>
        <taxon>rosids</taxon>
        <taxon>fabids</taxon>
        <taxon>Malpighiales</taxon>
        <taxon>Salicaceae</taxon>
        <taxon>Saliceae</taxon>
        <taxon>Populus</taxon>
    </lineage>
</organism>
<feature type="non-terminal residue" evidence="1">
    <location>
        <position position="1"/>
    </location>
</feature>
<protein>
    <submittedName>
        <fullName evidence="1">Uncharacterized protein</fullName>
    </submittedName>
</protein>
<dbReference type="EMBL" id="RCHU02000001">
    <property type="protein sequence ID" value="KAL3610649.1"/>
    <property type="molecule type" value="Genomic_DNA"/>
</dbReference>
<proteinExistence type="predicted"/>
<dbReference type="Proteomes" id="UP000309997">
    <property type="component" value="Unassembled WGS sequence"/>
</dbReference>
<keyword evidence="2" id="KW-1185">Reference proteome</keyword>
<sequence>ARDLFIAHQALKICLVAAIGVDSLALLSDLLKGIVWALLTWWITSGTGDKCGVLNAKSLNLPPFTRINKRIIFGCKHSRSIKDYVLSALVIVTILICLRIFCYAIYRLLKKEQPRHGEDRRGGLEMQPENTSHAHRICTRRALLESNFVSSAEVGVASFVVQHN</sequence>
<accession>A0ACC4CZY0</accession>
<comment type="caution">
    <text evidence="1">The sequence shown here is derived from an EMBL/GenBank/DDBJ whole genome shotgun (WGS) entry which is preliminary data.</text>
</comment>
<evidence type="ECO:0000313" key="1">
    <source>
        <dbReference type="EMBL" id="KAL3610649.1"/>
    </source>
</evidence>
<reference evidence="1 2" key="1">
    <citation type="journal article" date="2024" name="Plant Biotechnol. J.">
        <title>Genome and CRISPR/Cas9 system of a widespread forest tree (Populus alba) in the world.</title>
        <authorList>
            <person name="Liu Y.J."/>
            <person name="Jiang P.F."/>
            <person name="Han X.M."/>
            <person name="Li X.Y."/>
            <person name="Wang H.M."/>
            <person name="Wang Y.J."/>
            <person name="Wang X.X."/>
            <person name="Zeng Q.Y."/>
        </authorList>
    </citation>
    <scope>NUCLEOTIDE SEQUENCE [LARGE SCALE GENOMIC DNA]</scope>
    <source>
        <strain evidence="2">cv. PAL-ZL1</strain>
    </source>
</reference>
<gene>
    <name evidence="1" type="ORF">D5086_001669</name>
</gene>